<dbReference type="RefSeq" id="WP_235050230.1">
    <property type="nucleotide sequence ID" value="NZ_JAKFHA010000001.1"/>
</dbReference>
<evidence type="ECO:0000313" key="3">
    <source>
        <dbReference type="Proteomes" id="UP001165378"/>
    </source>
</evidence>
<protein>
    <submittedName>
        <fullName evidence="2">Uncharacterized protein</fullName>
    </submittedName>
</protein>
<sequence>MEIEDIHRDPRLILDAADWDAFLVDGWSFSTAETPGKLRDILSGDHRTVVRGVDHLTAYLIHQGTPGPSTIPAARYVAAVLAGPVSDDADAYIRRPDSHTSRWRMLGWLDEVAYTVSTLLEAKRIEQWGLDAAPSGPVFDGIRRVRPELFAGVLPWIADPMPDVRDAALFAAMNLADDPRLAAYRPEVARQISEHVLGAADPTHPSARAVATVLGGWGEDVAALQAAIEPEQPPEAWAGPVWNSEWGSVDEPPF</sequence>
<gene>
    <name evidence="2" type="ORF">LZ495_02925</name>
</gene>
<proteinExistence type="predicted"/>
<evidence type="ECO:0000256" key="1">
    <source>
        <dbReference type="SAM" id="MobiDB-lite"/>
    </source>
</evidence>
<dbReference type="Proteomes" id="UP001165378">
    <property type="component" value="Unassembled WGS sequence"/>
</dbReference>
<dbReference type="AlphaFoldDB" id="A0AA41PVX9"/>
<keyword evidence="3" id="KW-1185">Reference proteome</keyword>
<organism evidence="2 3">
    <name type="scientific">Yinghuangia soli</name>
    <dbReference type="NCBI Taxonomy" id="2908204"/>
    <lineage>
        <taxon>Bacteria</taxon>
        <taxon>Bacillati</taxon>
        <taxon>Actinomycetota</taxon>
        <taxon>Actinomycetes</taxon>
        <taxon>Kitasatosporales</taxon>
        <taxon>Streptomycetaceae</taxon>
        <taxon>Yinghuangia</taxon>
    </lineage>
</organism>
<comment type="caution">
    <text evidence="2">The sequence shown here is derived from an EMBL/GenBank/DDBJ whole genome shotgun (WGS) entry which is preliminary data.</text>
</comment>
<feature type="region of interest" description="Disordered" evidence="1">
    <location>
        <begin position="234"/>
        <end position="254"/>
    </location>
</feature>
<evidence type="ECO:0000313" key="2">
    <source>
        <dbReference type="EMBL" id="MCF2526176.1"/>
    </source>
</evidence>
<name>A0AA41PVX9_9ACTN</name>
<accession>A0AA41PVX9</accession>
<dbReference type="EMBL" id="JAKFHA010000001">
    <property type="protein sequence ID" value="MCF2526176.1"/>
    <property type="molecule type" value="Genomic_DNA"/>
</dbReference>
<reference evidence="2" key="1">
    <citation type="submission" date="2022-01" db="EMBL/GenBank/DDBJ databases">
        <title>Genome-Based Taxonomic Classification of the Phylum Actinobacteria.</title>
        <authorList>
            <person name="Gao Y."/>
        </authorList>
    </citation>
    <scope>NUCLEOTIDE SEQUENCE</scope>
    <source>
        <strain evidence="2">KLBMP 8922</strain>
    </source>
</reference>